<comment type="subcellular location">
    <subcellularLocation>
        <location evidence="1">Cell membrane</location>
        <topology evidence="1">Multi-pass membrane protein</topology>
    </subcellularLocation>
</comment>
<evidence type="ECO:0000256" key="4">
    <source>
        <dbReference type="ARBA" id="ARBA00022692"/>
    </source>
</evidence>
<dbReference type="PROSITE" id="PS50928">
    <property type="entry name" value="ABC_TM1"/>
    <property type="match status" value="2"/>
</dbReference>
<feature type="transmembrane region" description="Helical" evidence="7">
    <location>
        <begin position="387"/>
        <end position="408"/>
    </location>
</feature>
<evidence type="ECO:0000256" key="1">
    <source>
        <dbReference type="ARBA" id="ARBA00004651"/>
    </source>
</evidence>
<dbReference type="STRING" id="1331007.AALB_4389"/>
<name>R9PSI1_AGAAL</name>
<dbReference type="OrthoDB" id="7066776at2"/>
<reference evidence="9" key="1">
    <citation type="journal article" date="2013" name="Genome Announc.">
        <title>Draft Genome Sequence of Agarivorans albus Strain MKT 106T, an Agarolytic Marine Bacterium.</title>
        <authorList>
            <person name="Yasuike M."/>
            <person name="Nakamura Y."/>
            <person name="Kai W."/>
            <person name="Fujiwara A."/>
            <person name="Fukui Y."/>
            <person name="Satomi M."/>
            <person name="Sano M."/>
        </authorList>
    </citation>
    <scope>NUCLEOTIDE SEQUENCE [LARGE SCALE GENOMIC DNA]</scope>
</reference>
<sequence length="524" mass="58833">MMKKLAAIAGYTASAFLALVICAAFWGLAEQTKELSWSAFNDPYLWRVLRFSLWQALLSALLACVGGILIARAWFYLQPKSLNWQLRLANLCFVCPVILVVLGCVGSFGLNGFWQHLAPFSWKIYGLPGILIAHTFLNMPLIARYCYLQYQAIPASYWRQGKQLGFSQFSYWRLIEWPMLRSRLAGLFGLVFLLCFGSFTIVLALGGGPQSTTLEVAIYQALRYDFDPLFALQCALLQLLIATSLGWLLLGREQQDSIRHQQSLTSIHQHSTLSLTWHRLIITSYYLFISSVVLGMFSPLLALSWQALPWQQWIESSLWSLNIALQSVVWVLILGSALLWQYSSNLSRNKGAKRHKGQELLASVMLLAPAMVITTGLFFLLLSRTDISRYTVPLVALINALMSLPFYMRSLKPALNDSVKQYAKLNQSLDLPALSQVRFIYWPLMRKPLSVAISLCMVLSLGDMGVIALIGSVDVTTLPLLLFQQLSSYQYALASATGLIMLLLCGVIFYLLDISLGRDNAEHI</sequence>
<feature type="transmembrane region" description="Helical" evidence="7">
    <location>
        <begin position="360"/>
        <end position="381"/>
    </location>
</feature>
<feature type="transmembrane region" description="Helical" evidence="7">
    <location>
        <begin position="285"/>
        <end position="307"/>
    </location>
</feature>
<dbReference type="PANTHER" id="PTHR30183:SF9">
    <property type="entry name" value="THIAMINE TRANSPORT SYSTEM PERMEASE PROTEIN THIP"/>
    <property type="match status" value="1"/>
</dbReference>
<gene>
    <name evidence="9" type="ORF">AALB_4389</name>
</gene>
<feature type="transmembrane region" description="Helical" evidence="7">
    <location>
        <begin position="319"/>
        <end position="340"/>
    </location>
</feature>
<dbReference type="PANTHER" id="PTHR30183">
    <property type="entry name" value="MOLYBDENUM TRANSPORT SYSTEM PERMEASE PROTEIN MODB"/>
    <property type="match status" value="1"/>
</dbReference>
<keyword evidence="6 7" id="KW-0472">Membrane</keyword>
<organism evidence="9 10">
    <name type="scientific">Agarivorans albus MKT 106</name>
    <dbReference type="NCBI Taxonomy" id="1331007"/>
    <lineage>
        <taxon>Bacteria</taxon>
        <taxon>Pseudomonadati</taxon>
        <taxon>Pseudomonadota</taxon>
        <taxon>Gammaproteobacteria</taxon>
        <taxon>Alteromonadales</taxon>
        <taxon>Alteromonadaceae</taxon>
        <taxon>Agarivorans</taxon>
    </lineage>
</organism>
<evidence type="ECO:0000256" key="6">
    <source>
        <dbReference type="ARBA" id="ARBA00023136"/>
    </source>
</evidence>
<comment type="caution">
    <text evidence="9">The sequence shown here is derived from an EMBL/GenBank/DDBJ whole genome shotgun (WGS) entry which is preliminary data.</text>
</comment>
<feature type="transmembrane region" description="Helical" evidence="7">
    <location>
        <begin position="491"/>
        <end position="512"/>
    </location>
</feature>
<feature type="transmembrane region" description="Helical" evidence="7">
    <location>
        <begin position="122"/>
        <end position="143"/>
    </location>
</feature>
<dbReference type="SUPFAM" id="SSF161098">
    <property type="entry name" value="MetI-like"/>
    <property type="match status" value="2"/>
</dbReference>
<dbReference type="InterPro" id="IPR000515">
    <property type="entry name" value="MetI-like"/>
</dbReference>
<evidence type="ECO:0000313" key="10">
    <source>
        <dbReference type="Proteomes" id="UP000014461"/>
    </source>
</evidence>
<keyword evidence="5 7" id="KW-1133">Transmembrane helix</keyword>
<evidence type="ECO:0000256" key="5">
    <source>
        <dbReference type="ARBA" id="ARBA00022989"/>
    </source>
</evidence>
<dbReference type="Proteomes" id="UP000014461">
    <property type="component" value="Unassembled WGS sequence"/>
</dbReference>
<dbReference type="CDD" id="cd06261">
    <property type="entry name" value="TM_PBP2"/>
    <property type="match status" value="2"/>
</dbReference>
<feature type="transmembrane region" description="Helical" evidence="7">
    <location>
        <begin position="449"/>
        <end position="471"/>
    </location>
</feature>
<dbReference type="RefSeq" id="WP_016404076.1">
    <property type="nucleotide sequence ID" value="NZ_BARX01000058.1"/>
</dbReference>
<dbReference type="GO" id="GO:0055085">
    <property type="term" value="P:transmembrane transport"/>
    <property type="evidence" value="ECO:0007669"/>
    <property type="project" value="InterPro"/>
</dbReference>
<dbReference type="EMBL" id="BARX01000058">
    <property type="protein sequence ID" value="GAD04309.1"/>
    <property type="molecule type" value="Genomic_DNA"/>
</dbReference>
<proteinExistence type="predicted"/>
<feature type="domain" description="ABC transmembrane type-1" evidence="8">
    <location>
        <begin position="45"/>
        <end position="251"/>
    </location>
</feature>
<keyword evidence="3" id="KW-1003">Cell membrane</keyword>
<evidence type="ECO:0000256" key="7">
    <source>
        <dbReference type="SAM" id="Phobius"/>
    </source>
</evidence>
<feature type="transmembrane region" description="Helical" evidence="7">
    <location>
        <begin position="228"/>
        <end position="250"/>
    </location>
</feature>
<dbReference type="GO" id="GO:0005886">
    <property type="term" value="C:plasma membrane"/>
    <property type="evidence" value="ECO:0007669"/>
    <property type="project" value="UniProtKB-SubCell"/>
</dbReference>
<keyword evidence="10" id="KW-1185">Reference proteome</keyword>
<evidence type="ECO:0000256" key="3">
    <source>
        <dbReference type="ARBA" id="ARBA00022475"/>
    </source>
</evidence>
<feature type="transmembrane region" description="Helical" evidence="7">
    <location>
        <begin position="184"/>
        <end position="208"/>
    </location>
</feature>
<feature type="transmembrane region" description="Helical" evidence="7">
    <location>
        <begin position="53"/>
        <end position="76"/>
    </location>
</feature>
<keyword evidence="2" id="KW-0813">Transport</keyword>
<evidence type="ECO:0000259" key="8">
    <source>
        <dbReference type="PROSITE" id="PS50928"/>
    </source>
</evidence>
<feature type="domain" description="ABC transmembrane type-1" evidence="8">
    <location>
        <begin position="317"/>
        <end position="512"/>
    </location>
</feature>
<dbReference type="InterPro" id="IPR035906">
    <property type="entry name" value="MetI-like_sf"/>
</dbReference>
<dbReference type="Gene3D" id="1.10.3720.10">
    <property type="entry name" value="MetI-like"/>
    <property type="match status" value="2"/>
</dbReference>
<evidence type="ECO:0000256" key="2">
    <source>
        <dbReference type="ARBA" id="ARBA00022448"/>
    </source>
</evidence>
<evidence type="ECO:0000313" key="9">
    <source>
        <dbReference type="EMBL" id="GAD04309.1"/>
    </source>
</evidence>
<dbReference type="AlphaFoldDB" id="R9PSI1"/>
<feature type="transmembrane region" description="Helical" evidence="7">
    <location>
        <begin position="88"/>
        <end position="110"/>
    </location>
</feature>
<protein>
    <submittedName>
        <fullName evidence="9">Thiamin ABC transporter</fullName>
    </submittedName>
</protein>
<accession>R9PSI1</accession>
<keyword evidence="4 7" id="KW-0812">Transmembrane</keyword>